<accession>A0ABS8P7J8</accession>
<gene>
    <name evidence="3" type="ORF">LQ327_12675</name>
</gene>
<sequence length="316" mass="32759">MTGPRPTTPTMITTTTAAPTTVVVDPRLGAVLPARAVRLVAAAPVVLLDASLTPALARRFAEELGAVPAGDDDPVPGAVLLVAGPDPEAPAGAELLEAVAVMDRLRSPGGCPWDAEQTHESLLRYLVEETYELYDAVAAGDVAATREELGDVLLQVLFHARVATEAAEGFDVDDVAAELVAKLVGRHPHVFAGEAGVATAGDQDRRWEELKATEKGRDSVLDGVALAQPGAALLAKYVSRAKRAGVPEDLLAGAVPGGAPQAVVAAYLAGGDPEGDLRAAATALGTRVRAVEARLPAPTDGQPRRTGPDDWRSHWQ</sequence>
<evidence type="ECO:0000313" key="4">
    <source>
        <dbReference type="Proteomes" id="UP001199469"/>
    </source>
</evidence>
<proteinExistence type="predicted"/>
<dbReference type="InterPro" id="IPR048015">
    <property type="entry name" value="NTP-PPase_MazG-like_N"/>
</dbReference>
<dbReference type="RefSeq" id="WP_230734026.1">
    <property type="nucleotide sequence ID" value="NZ_JAJNDB010000002.1"/>
</dbReference>
<name>A0ABS8P7J8_9PSEU</name>
<feature type="domain" description="NTP pyrophosphohydrolase MazG-like" evidence="2">
    <location>
        <begin position="117"/>
        <end position="191"/>
    </location>
</feature>
<dbReference type="CDD" id="cd11528">
    <property type="entry name" value="NTP-PPase_MazG_Nterm"/>
    <property type="match status" value="1"/>
</dbReference>
<dbReference type="Pfam" id="PF03819">
    <property type="entry name" value="MazG"/>
    <property type="match status" value="1"/>
</dbReference>
<dbReference type="Gene3D" id="1.10.287.1080">
    <property type="entry name" value="MazG-like"/>
    <property type="match status" value="1"/>
</dbReference>
<keyword evidence="4" id="KW-1185">Reference proteome</keyword>
<feature type="region of interest" description="Disordered" evidence="1">
    <location>
        <begin position="292"/>
        <end position="316"/>
    </location>
</feature>
<evidence type="ECO:0000313" key="3">
    <source>
        <dbReference type="EMBL" id="MCD2194230.1"/>
    </source>
</evidence>
<evidence type="ECO:0000259" key="2">
    <source>
        <dbReference type="Pfam" id="PF03819"/>
    </source>
</evidence>
<dbReference type="SUPFAM" id="SSF101386">
    <property type="entry name" value="all-alpha NTP pyrophosphatases"/>
    <property type="match status" value="1"/>
</dbReference>
<comment type="caution">
    <text evidence="3">The sequence shown here is derived from an EMBL/GenBank/DDBJ whole genome shotgun (WGS) entry which is preliminary data.</text>
</comment>
<dbReference type="PANTHER" id="PTHR30522:SF0">
    <property type="entry name" value="NUCLEOSIDE TRIPHOSPHATE PYROPHOSPHOHYDROLASE"/>
    <property type="match status" value="1"/>
</dbReference>
<dbReference type="PANTHER" id="PTHR30522">
    <property type="entry name" value="NUCLEOSIDE TRIPHOSPHATE PYROPHOSPHOHYDROLASE"/>
    <property type="match status" value="1"/>
</dbReference>
<dbReference type="Proteomes" id="UP001199469">
    <property type="component" value="Unassembled WGS sequence"/>
</dbReference>
<organism evidence="3 4">
    <name type="scientific">Actinomycetospora endophytica</name>
    <dbReference type="NCBI Taxonomy" id="2291215"/>
    <lineage>
        <taxon>Bacteria</taxon>
        <taxon>Bacillati</taxon>
        <taxon>Actinomycetota</taxon>
        <taxon>Actinomycetes</taxon>
        <taxon>Pseudonocardiales</taxon>
        <taxon>Pseudonocardiaceae</taxon>
        <taxon>Actinomycetospora</taxon>
    </lineage>
</organism>
<dbReference type="InterPro" id="IPR004518">
    <property type="entry name" value="MazG-like_dom"/>
</dbReference>
<dbReference type="InterPro" id="IPR011551">
    <property type="entry name" value="NTP_PyrPHydrolase_MazG"/>
</dbReference>
<protein>
    <submittedName>
        <fullName evidence="3">MazG family protein</fullName>
    </submittedName>
</protein>
<feature type="compositionally biased region" description="Basic and acidic residues" evidence="1">
    <location>
        <begin position="302"/>
        <end position="316"/>
    </location>
</feature>
<evidence type="ECO:0000256" key="1">
    <source>
        <dbReference type="SAM" id="MobiDB-lite"/>
    </source>
</evidence>
<reference evidence="3 4" key="1">
    <citation type="submission" date="2021-11" db="EMBL/GenBank/DDBJ databases">
        <title>Draft genome sequence of Actinomycetospora sp. SF1 isolated from the rhizosphere soil.</title>
        <authorList>
            <person name="Duangmal K."/>
            <person name="Chantavorakit T."/>
        </authorList>
    </citation>
    <scope>NUCLEOTIDE SEQUENCE [LARGE SCALE GENOMIC DNA]</scope>
    <source>
        <strain evidence="3 4">TBRC 5722</strain>
    </source>
</reference>
<dbReference type="EMBL" id="JAJNDB010000002">
    <property type="protein sequence ID" value="MCD2194230.1"/>
    <property type="molecule type" value="Genomic_DNA"/>
</dbReference>